<sequence>TRQLRWSYIDWHHAQVHLPASITKTATALSLPLTDHAIELLQSHKQRLARQGYHGDFLFCSQKGGRTISPEQASEHIKSISQGEWSAHDLRKVARSAWQELGVDYMVAEQLINHAMSKLDTAYIHTHAETQKRAALVKWHDYIFSQTDDLSPRQPLDHHSNPIERQANDSKALA</sequence>
<protein>
    <submittedName>
        <fullName evidence="6">Tyrosine-type recombinase/integrase</fullName>
    </submittedName>
</protein>
<feature type="domain" description="Tyr recombinase" evidence="5">
    <location>
        <begin position="1"/>
        <end position="136"/>
    </location>
</feature>
<evidence type="ECO:0000313" key="7">
    <source>
        <dbReference type="Proteomes" id="UP001201273"/>
    </source>
</evidence>
<evidence type="ECO:0000256" key="4">
    <source>
        <dbReference type="SAM" id="MobiDB-lite"/>
    </source>
</evidence>
<evidence type="ECO:0000256" key="2">
    <source>
        <dbReference type="ARBA" id="ARBA00022908"/>
    </source>
</evidence>
<keyword evidence="2" id="KW-0229">DNA integration</keyword>
<proteinExistence type="inferred from homology"/>
<dbReference type="PANTHER" id="PTHR30629">
    <property type="entry name" value="PROPHAGE INTEGRASE"/>
    <property type="match status" value="1"/>
</dbReference>
<feature type="compositionally biased region" description="Basic and acidic residues" evidence="4">
    <location>
        <begin position="155"/>
        <end position="168"/>
    </location>
</feature>
<dbReference type="Pfam" id="PF00589">
    <property type="entry name" value="Phage_integrase"/>
    <property type="match status" value="1"/>
</dbReference>
<reference evidence="6 7" key="1">
    <citation type="journal article" date="2022" name="Environ. Microbiol. Rep.">
        <title>Eco-phylogenetic analyses reveal divergent evolution of vitamin B12 metabolism in the marine bacterial family 'Psychromonadaceae'.</title>
        <authorList>
            <person name="Jin X."/>
            <person name="Yang Y."/>
            <person name="Cao H."/>
            <person name="Gao B."/>
            <person name="Zhao Z."/>
        </authorList>
    </citation>
    <scope>NUCLEOTIDE SEQUENCE [LARGE SCALE GENOMIC DNA]</scope>
    <source>
        <strain evidence="6 7">MKS20</strain>
    </source>
</reference>
<comment type="similarity">
    <text evidence="1">Belongs to the 'phage' integrase family.</text>
</comment>
<comment type="caution">
    <text evidence="6">The sequence shown here is derived from an EMBL/GenBank/DDBJ whole genome shotgun (WGS) entry which is preliminary data.</text>
</comment>
<organism evidence="6 7">
    <name type="scientific">Motilimonas cestriensis</name>
    <dbReference type="NCBI Taxonomy" id="2742685"/>
    <lineage>
        <taxon>Bacteria</taxon>
        <taxon>Pseudomonadati</taxon>
        <taxon>Pseudomonadota</taxon>
        <taxon>Gammaproteobacteria</taxon>
        <taxon>Alteromonadales</taxon>
        <taxon>Alteromonadales genera incertae sedis</taxon>
        <taxon>Motilimonas</taxon>
    </lineage>
</organism>
<evidence type="ECO:0000313" key="6">
    <source>
        <dbReference type="EMBL" id="MCE2597223.1"/>
    </source>
</evidence>
<keyword evidence="7" id="KW-1185">Reference proteome</keyword>
<dbReference type="InterPro" id="IPR013762">
    <property type="entry name" value="Integrase-like_cat_sf"/>
</dbReference>
<dbReference type="EMBL" id="JAIMJA010000035">
    <property type="protein sequence ID" value="MCE2597223.1"/>
    <property type="molecule type" value="Genomic_DNA"/>
</dbReference>
<dbReference type="InterPro" id="IPR002104">
    <property type="entry name" value="Integrase_catalytic"/>
</dbReference>
<dbReference type="InterPro" id="IPR050808">
    <property type="entry name" value="Phage_Integrase"/>
</dbReference>
<feature type="non-terminal residue" evidence="6">
    <location>
        <position position="1"/>
    </location>
</feature>
<evidence type="ECO:0000256" key="3">
    <source>
        <dbReference type="ARBA" id="ARBA00023172"/>
    </source>
</evidence>
<accession>A0ABS8WF83</accession>
<feature type="region of interest" description="Disordered" evidence="4">
    <location>
        <begin position="150"/>
        <end position="174"/>
    </location>
</feature>
<gene>
    <name evidence="6" type="ORF">K6Y31_20830</name>
</gene>
<dbReference type="Proteomes" id="UP001201273">
    <property type="component" value="Unassembled WGS sequence"/>
</dbReference>
<keyword evidence="3" id="KW-0233">DNA recombination</keyword>
<dbReference type="Gene3D" id="1.10.443.10">
    <property type="entry name" value="Intergrase catalytic core"/>
    <property type="match status" value="1"/>
</dbReference>
<evidence type="ECO:0000259" key="5">
    <source>
        <dbReference type="PROSITE" id="PS51898"/>
    </source>
</evidence>
<evidence type="ECO:0000256" key="1">
    <source>
        <dbReference type="ARBA" id="ARBA00008857"/>
    </source>
</evidence>
<dbReference type="PROSITE" id="PS51898">
    <property type="entry name" value="TYR_RECOMBINASE"/>
    <property type="match status" value="1"/>
</dbReference>
<dbReference type="SUPFAM" id="SSF56349">
    <property type="entry name" value="DNA breaking-rejoining enzymes"/>
    <property type="match status" value="1"/>
</dbReference>
<dbReference type="InterPro" id="IPR011010">
    <property type="entry name" value="DNA_brk_join_enz"/>
</dbReference>
<name>A0ABS8WF83_9GAMM</name>
<dbReference type="PANTHER" id="PTHR30629:SF6">
    <property type="entry name" value="PROPHAGE INTEGRASE INTA-RELATED"/>
    <property type="match status" value="1"/>
</dbReference>
<dbReference type="RefSeq" id="WP_233054976.1">
    <property type="nucleotide sequence ID" value="NZ_JAIMJA010000035.1"/>
</dbReference>